<dbReference type="InterPro" id="IPR018674">
    <property type="entry name" value="DUF2142_membrane"/>
</dbReference>
<accession>A0ABS5QRE8</accession>
<keyword evidence="1" id="KW-0812">Transmembrane</keyword>
<sequence length="451" mass="50582">MRNKLLDSSMPLIVFIISIITLGSLYISNVGAKTLGDNAMHLYNTYTVATGYLHREFKKSYFENNVKEMVFHGHENYITLDGGDLDYASRVISPFEKDSNIVKQKDAEQHTSTKLVEGLSRTQYSPVNWAAPAIGLRIGLSMHLEPYSSWQLARISNLIVYSIIFVVAIIIMPKAKWIIVATGIFPLSVFLASSVAGDAINIAFSALFIAVVMHYIFAANGSNRVINFKEKILFACLILLMFNLKIAYVPEIIILFLIPNNFFNLINKLRVIVTSSLIGVLSSVLWSKLFGTVLLGFTDLSANMHVVKAHFVQAVFSVLAFTWNIPLLMLRGLGHDNASSTIESTLMIFVILLIVLSITMNYSYYSAMNHESFAIKIRSYFPILMFVFACLGSLFLTNFALLTTWTKLYEGGIGQTFDMTNIQGFQARYLLPLIPLISLFFVRVEGKEKIC</sequence>
<proteinExistence type="predicted"/>
<evidence type="ECO:0000256" key="1">
    <source>
        <dbReference type="SAM" id="Phobius"/>
    </source>
</evidence>
<feature type="transmembrane region" description="Helical" evidence="1">
    <location>
        <begin position="346"/>
        <end position="367"/>
    </location>
</feature>
<feature type="transmembrane region" description="Helical" evidence="1">
    <location>
        <begin position="232"/>
        <end position="259"/>
    </location>
</feature>
<dbReference type="Proteomes" id="UP000735205">
    <property type="component" value="Unassembled WGS sequence"/>
</dbReference>
<feature type="transmembrane region" description="Helical" evidence="1">
    <location>
        <begin position="425"/>
        <end position="442"/>
    </location>
</feature>
<feature type="transmembrane region" description="Helical" evidence="1">
    <location>
        <begin position="152"/>
        <end position="171"/>
    </location>
</feature>
<evidence type="ECO:0000313" key="2">
    <source>
        <dbReference type="EMBL" id="MBS9335779.1"/>
    </source>
</evidence>
<feature type="transmembrane region" description="Helical" evidence="1">
    <location>
        <begin position="202"/>
        <end position="220"/>
    </location>
</feature>
<protein>
    <submittedName>
        <fullName evidence="2">DUF2142 domain-containing protein</fullName>
    </submittedName>
</protein>
<feature type="transmembrane region" description="Helical" evidence="1">
    <location>
        <begin position="12"/>
        <end position="32"/>
    </location>
</feature>
<keyword evidence="3" id="KW-1185">Reference proteome</keyword>
<dbReference type="Pfam" id="PF09913">
    <property type="entry name" value="DUF2142"/>
    <property type="match status" value="1"/>
</dbReference>
<reference evidence="2 3" key="1">
    <citation type="submission" date="2020-02" db="EMBL/GenBank/DDBJ databases">
        <title>Fructobacillus sp. isolated from paper mulberry of Taiwan.</title>
        <authorList>
            <person name="Lin S.-T."/>
        </authorList>
    </citation>
    <scope>NUCLEOTIDE SEQUENCE [LARGE SCALE GENOMIC DNA]</scope>
    <source>
        <strain evidence="2 3">M1-21</strain>
    </source>
</reference>
<feature type="transmembrane region" description="Helical" evidence="1">
    <location>
        <begin position="271"/>
        <end position="297"/>
    </location>
</feature>
<dbReference type="RefSeq" id="WP_213792351.1">
    <property type="nucleotide sequence ID" value="NZ_JAAMFJ010000001.1"/>
</dbReference>
<evidence type="ECO:0000313" key="3">
    <source>
        <dbReference type="Proteomes" id="UP000735205"/>
    </source>
</evidence>
<feature type="transmembrane region" description="Helical" evidence="1">
    <location>
        <begin position="379"/>
        <end position="405"/>
    </location>
</feature>
<organism evidence="2 3">
    <name type="scientific">Fructobacillus papyrifericola</name>
    <dbReference type="NCBI Taxonomy" id="2713172"/>
    <lineage>
        <taxon>Bacteria</taxon>
        <taxon>Bacillati</taxon>
        <taxon>Bacillota</taxon>
        <taxon>Bacilli</taxon>
        <taxon>Lactobacillales</taxon>
        <taxon>Lactobacillaceae</taxon>
        <taxon>Fructobacillus</taxon>
    </lineage>
</organism>
<comment type="caution">
    <text evidence="2">The sequence shown here is derived from an EMBL/GenBank/DDBJ whole genome shotgun (WGS) entry which is preliminary data.</text>
</comment>
<name>A0ABS5QRE8_9LACO</name>
<gene>
    <name evidence="2" type="ORF">G6R28_00825</name>
</gene>
<dbReference type="EMBL" id="JAAMFJ010000001">
    <property type="protein sequence ID" value="MBS9335779.1"/>
    <property type="molecule type" value="Genomic_DNA"/>
</dbReference>
<feature type="transmembrane region" description="Helical" evidence="1">
    <location>
        <begin position="309"/>
        <end position="326"/>
    </location>
</feature>
<keyword evidence="1" id="KW-1133">Transmembrane helix</keyword>
<keyword evidence="1" id="KW-0472">Membrane</keyword>